<dbReference type="AlphaFoldDB" id="A0A1Y6BQP8"/>
<proteinExistence type="predicted"/>
<gene>
    <name evidence="1" type="ORF">SAMN06296036_107174</name>
</gene>
<dbReference type="STRING" id="1513793.SAMN06296036_107174"/>
<reference evidence="2" key="1">
    <citation type="submission" date="2017-04" db="EMBL/GenBank/DDBJ databases">
        <authorList>
            <person name="Varghese N."/>
            <person name="Submissions S."/>
        </authorList>
    </citation>
    <scope>NUCLEOTIDE SEQUENCE [LARGE SCALE GENOMIC DNA]</scope>
    <source>
        <strain evidence="2">RKEM611</strain>
    </source>
</reference>
<sequence length="77" mass="8643">MLGFAEFYFNTYSSAASAFSQCKSRIIQSGNPKNSNNRFHIKGDNEGYRIVFDGGFGAGDDQLIEACHEICRRFQAH</sequence>
<dbReference type="Proteomes" id="UP000192907">
    <property type="component" value="Unassembled WGS sequence"/>
</dbReference>
<evidence type="ECO:0000313" key="1">
    <source>
        <dbReference type="EMBL" id="SMF22229.1"/>
    </source>
</evidence>
<name>A0A1Y6BQP8_9BACT</name>
<evidence type="ECO:0000313" key="2">
    <source>
        <dbReference type="Proteomes" id="UP000192907"/>
    </source>
</evidence>
<keyword evidence="2" id="KW-1185">Reference proteome</keyword>
<accession>A0A1Y6BQP8</accession>
<dbReference type="RefSeq" id="WP_132318331.1">
    <property type="nucleotide sequence ID" value="NZ_FWZT01000007.1"/>
</dbReference>
<organism evidence="1 2">
    <name type="scientific">Pseudobacteriovorax antillogorgiicola</name>
    <dbReference type="NCBI Taxonomy" id="1513793"/>
    <lineage>
        <taxon>Bacteria</taxon>
        <taxon>Pseudomonadati</taxon>
        <taxon>Bdellovibrionota</taxon>
        <taxon>Oligoflexia</taxon>
        <taxon>Oligoflexales</taxon>
        <taxon>Pseudobacteriovoracaceae</taxon>
        <taxon>Pseudobacteriovorax</taxon>
    </lineage>
</organism>
<protein>
    <submittedName>
        <fullName evidence="1">Uncharacterized protein</fullName>
    </submittedName>
</protein>
<dbReference type="EMBL" id="FWZT01000007">
    <property type="protein sequence ID" value="SMF22229.1"/>
    <property type="molecule type" value="Genomic_DNA"/>
</dbReference>